<evidence type="ECO:0000313" key="3">
    <source>
        <dbReference type="Proteomes" id="UP001172055"/>
    </source>
</evidence>
<organism evidence="2 3">
    <name type="scientific">Planococcus shixiaomingii</name>
    <dbReference type="NCBI Taxonomy" id="3058393"/>
    <lineage>
        <taxon>Bacteria</taxon>
        <taxon>Bacillati</taxon>
        <taxon>Bacillota</taxon>
        <taxon>Bacilli</taxon>
        <taxon>Bacillales</taxon>
        <taxon>Caryophanaceae</taxon>
        <taxon>Planococcus</taxon>
    </lineage>
</organism>
<dbReference type="EMBL" id="JAUJWV010000002">
    <property type="protein sequence ID" value="MDN7242655.1"/>
    <property type="molecule type" value="Genomic_DNA"/>
</dbReference>
<keyword evidence="3" id="KW-1185">Reference proteome</keyword>
<keyword evidence="1" id="KW-0472">Membrane</keyword>
<accession>A0ABT8N448</accession>
<keyword evidence="1" id="KW-1133">Transmembrane helix</keyword>
<feature type="transmembrane region" description="Helical" evidence="1">
    <location>
        <begin position="329"/>
        <end position="348"/>
    </location>
</feature>
<feature type="transmembrane region" description="Helical" evidence="1">
    <location>
        <begin position="196"/>
        <end position="221"/>
    </location>
</feature>
<reference evidence="2 3" key="1">
    <citation type="submission" date="2023-06" db="EMBL/GenBank/DDBJ databases">
        <title>Novel species in genus Planococcus.</title>
        <authorList>
            <person name="Ning S."/>
        </authorList>
    </citation>
    <scope>NUCLEOTIDE SEQUENCE [LARGE SCALE GENOMIC DNA]</scope>
    <source>
        <strain evidence="2 3">N028</strain>
    </source>
</reference>
<evidence type="ECO:0000313" key="2">
    <source>
        <dbReference type="EMBL" id="MDN7242655.1"/>
    </source>
</evidence>
<feature type="transmembrane region" description="Helical" evidence="1">
    <location>
        <begin position="271"/>
        <end position="291"/>
    </location>
</feature>
<feature type="transmembrane region" description="Helical" evidence="1">
    <location>
        <begin position="158"/>
        <end position="184"/>
    </location>
</feature>
<comment type="caution">
    <text evidence="2">The sequence shown here is derived from an EMBL/GenBank/DDBJ whole genome shotgun (WGS) entry which is preliminary data.</text>
</comment>
<name>A0ABT8N448_9BACL</name>
<sequence length="513" mass="58370">MPEQYLTKWIHHVKPRWKTAFLSAMIIGFFTHMYIFTNAIPNHDSLVNIYTPQFNFNLGRFYLSPFSGISSYFDLPWINGLLSILYLAVFSVLIAELLEMKKTLSIVLTSGLIVTFPAISAIFSYMFTADGYMAGFLLTASALLLTKKYKYGFLPGGLLFYFAVGIYQVNLPLLLTLTTLFLISEILYRQIALRKFFTYALRFFALTAIGMALYTITFTLYRNFFAGQLRNYQGLNEVGSAFSLWEPIIRVRNAFSYFFFRGFGSDMPVNLFEIANVAVFLLILVGFVLVIVRGSQAYSTPMLVIAVVLVLTLPFTAYSLYFVSPGVNYHMLMMLPLVPFYLLPILFYDNFITANKKTSLFSWATVLVSALIVFNFALIANISYFNMNLKYEKSTAAVNRIVDRVEQTAGFEQASKLAVFGELAMESKMAAEYVPENIPRMTGALGETFLKFPSHYQYMMENMYGLSYDLVTAEEYQSILASSVYQDMESWPAADSVRIIDDTLIIKLSEEVR</sequence>
<dbReference type="RefSeq" id="WP_301724205.1">
    <property type="nucleotide sequence ID" value="NZ_JAUJWV010000002.1"/>
</dbReference>
<evidence type="ECO:0000256" key="1">
    <source>
        <dbReference type="SAM" id="Phobius"/>
    </source>
</evidence>
<proteinExistence type="predicted"/>
<feature type="transmembrane region" description="Helical" evidence="1">
    <location>
        <begin position="77"/>
        <end position="98"/>
    </location>
</feature>
<dbReference type="Proteomes" id="UP001172055">
    <property type="component" value="Unassembled WGS sequence"/>
</dbReference>
<feature type="transmembrane region" description="Helical" evidence="1">
    <location>
        <begin position="20"/>
        <end position="40"/>
    </location>
</feature>
<dbReference type="Pfam" id="PF14264">
    <property type="entry name" value="Glucos_trans_II"/>
    <property type="match status" value="1"/>
</dbReference>
<gene>
    <name evidence="2" type="ORF">QWY14_12645</name>
</gene>
<protein>
    <submittedName>
        <fullName evidence="2">Glucosyltransferase domain-containing protein</fullName>
    </submittedName>
</protein>
<feature type="transmembrane region" description="Helical" evidence="1">
    <location>
        <begin position="303"/>
        <end position="323"/>
    </location>
</feature>
<dbReference type="InterPro" id="IPR025686">
    <property type="entry name" value="Glucos_trans_II"/>
</dbReference>
<feature type="transmembrane region" description="Helical" evidence="1">
    <location>
        <begin position="105"/>
        <end position="127"/>
    </location>
</feature>
<feature type="transmembrane region" description="Helical" evidence="1">
    <location>
        <begin position="360"/>
        <end position="385"/>
    </location>
</feature>
<keyword evidence="1" id="KW-0812">Transmembrane</keyword>